<evidence type="ECO:0000313" key="1">
    <source>
        <dbReference type="Proteomes" id="UP000887566"/>
    </source>
</evidence>
<dbReference type="Proteomes" id="UP000887566">
    <property type="component" value="Unplaced"/>
</dbReference>
<evidence type="ECO:0000313" key="2">
    <source>
        <dbReference type="WBParaSite" id="PSAMB.scaffold484size49626.g6208.t1"/>
    </source>
</evidence>
<dbReference type="WBParaSite" id="PSAMB.scaffold484size49626.g6208.t1">
    <property type="protein sequence ID" value="PSAMB.scaffold484size49626.g6208.t1"/>
    <property type="gene ID" value="PSAMB.scaffold484size49626.g6208"/>
</dbReference>
<name>A0A914WNS4_9BILA</name>
<protein>
    <submittedName>
        <fullName evidence="2">Uncharacterized protein</fullName>
    </submittedName>
</protein>
<reference evidence="2" key="1">
    <citation type="submission" date="2022-11" db="UniProtKB">
        <authorList>
            <consortium name="WormBaseParasite"/>
        </authorList>
    </citation>
    <scope>IDENTIFICATION</scope>
</reference>
<organism evidence="1 2">
    <name type="scientific">Plectus sambesii</name>
    <dbReference type="NCBI Taxonomy" id="2011161"/>
    <lineage>
        <taxon>Eukaryota</taxon>
        <taxon>Metazoa</taxon>
        <taxon>Ecdysozoa</taxon>
        <taxon>Nematoda</taxon>
        <taxon>Chromadorea</taxon>
        <taxon>Plectida</taxon>
        <taxon>Plectina</taxon>
        <taxon>Plectoidea</taxon>
        <taxon>Plectidae</taxon>
        <taxon>Plectus</taxon>
    </lineage>
</organism>
<sequence>MIELAVAPVRCAHRDPPAISLIDSSSPVDGHVGARLLERLCAVRYGSRRHSTPLRRNRSLVRMRGDDALIKTDVAGRCCVERLFLPSVGAKAPICWSAMRMDACPFARRRRISVAKGDNYAIVSRPQPRTPESPSFAPLPFVCLDLLTARRS</sequence>
<accession>A0A914WNS4</accession>
<dbReference type="AlphaFoldDB" id="A0A914WNS4"/>
<proteinExistence type="predicted"/>
<keyword evidence="1" id="KW-1185">Reference proteome</keyword>